<feature type="transmembrane region" description="Helical" evidence="7">
    <location>
        <begin position="109"/>
        <end position="127"/>
    </location>
</feature>
<keyword evidence="3 7" id="KW-0812">Transmembrane</keyword>
<dbReference type="InterPro" id="IPR036259">
    <property type="entry name" value="MFS_trans_sf"/>
</dbReference>
<gene>
    <name evidence="9" type="ORF">DM02DRAFT_679569</name>
</gene>
<evidence type="ECO:0000259" key="8">
    <source>
        <dbReference type="PROSITE" id="PS50850"/>
    </source>
</evidence>
<reference evidence="9 10" key="1">
    <citation type="journal article" date="2018" name="Sci. Rep.">
        <title>Comparative genomics provides insights into the lifestyle and reveals functional heterogeneity of dark septate endophytic fungi.</title>
        <authorList>
            <person name="Knapp D.G."/>
            <person name="Nemeth J.B."/>
            <person name="Barry K."/>
            <person name="Hainaut M."/>
            <person name="Henrissat B."/>
            <person name="Johnson J."/>
            <person name="Kuo A."/>
            <person name="Lim J.H.P."/>
            <person name="Lipzen A."/>
            <person name="Nolan M."/>
            <person name="Ohm R.A."/>
            <person name="Tamas L."/>
            <person name="Grigoriev I.V."/>
            <person name="Spatafora J.W."/>
            <person name="Nagy L.G."/>
            <person name="Kovacs G.M."/>
        </authorList>
    </citation>
    <scope>NUCLEOTIDE SEQUENCE [LARGE SCALE GENOMIC DNA]</scope>
    <source>
        <strain evidence="9 10">DSE2036</strain>
    </source>
</reference>
<dbReference type="Proteomes" id="UP000244855">
    <property type="component" value="Unassembled WGS sequence"/>
</dbReference>
<dbReference type="InterPro" id="IPR011701">
    <property type="entry name" value="MFS"/>
</dbReference>
<dbReference type="FunFam" id="1.20.1250.20:FF:000082">
    <property type="entry name" value="MFS multidrug transporter, putative"/>
    <property type="match status" value="1"/>
</dbReference>
<dbReference type="Pfam" id="PF07690">
    <property type="entry name" value="MFS_1"/>
    <property type="match status" value="1"/>
</dbReference>
<comment type="subcellular location">
    <subcellularLocation>
        <location evidence="1">Membrane</location>
        <topology evidence="1">Multi-pass membrane protein</topology>
    </subcellularLocation>
</comment>
<dbReference type="AlphaFoldDB" id="A0A2V1EEU0"/>
<dbReference type="Gene3D" id="1.20.1250.20">
    <property type="entry name" value="MFS general substrate transporter like domains"/>
    <property type="match status" value="1"/>
</dbReference>
<feature type="transmembrane region" description="Helical" evidence="7">
    <location>
        <begin position="42"/>
        <end position="62"/>
    </location>
</feature>
<keyword evidence="5 7" id="KW-0472">Membrane</keyword>
<feature type="transmembrane region" description="Helical" evidence="7">
    <location>
        <begin position="133"/>
        <end position="154"/>
    </location>
</feature>
<protein>
    <submittedName>
        <fullName evidence="9">MFS general substrate transporter</fullName>
    </submittedName>
</protein>
<dbReference type="PROSITE" id="PS50850">
    <property type="entry name" value="MFS"/>
    <property type="match status" value="1"/>
</dbReference>
<evidence type="ECO:0000256" key="2">
    <source>
        <dbReference type="ARBA" id="ARBA00008335"/>
    </source>
</evidence>
<evidence type="ECO:0000256" key="4">
    <source>
        <dbReference type="ARBA" id="ARBA00022989"/>
    </source>
</evidence>
<dbReference type="PANTHER" id="PTHR23502">
    <property type="entry name" value="MAJOR FACILITATOR SUPERFAMILY"/>
    <property type="match status" value="1"/>
</dbReference>
<feature type="compositionally biased region" description="Polar residues" evidence="6">
    <location>
        <begin position="1"/>
        <end position="18"/>
    </location>
</feature>
<keyword evidence="10" id="KW-1185">Reference proteome</keyword>
<name>A0A2V1EEU0_9PLEO</name>
<comment type="similarity">
    <text evidence="2">Belongs to the major facilitator superfamily.</text>
</comment>
<sequence length="486" mass="52517">MPVTTAQSQPSQATNTTALRAADWDSPDDAANPHNWRTATRIYHAIIPGVFGFAVTFGTSVYTPAVGDVSSDLGVTHTVALLGLSLYTLGLGFGPVFSAPLSERHGRRIVYLASAPAFMLFTLGAGLSRSMGSLLVCRFFAGLAGSPALAIGAGTNADLFLPRQRAVATSLFLMAPFLGPSLGPVVGGFAAQYRGWRWTQWCMLFVALAVFLFALPMRETYKPFILRRRGKVRGSTSVSQETKMGDEGSLTRSLLQNIFRPLHMLFTEPVVFFLSLYTAFAFGVLFLFFAAFPIVFSASPYGFSASQTGLTFLGIGLGVLLAGGTGVLMDRLIYQRKHSEAIAMGKMHASPEHRLYSAMVGSVGIPVGLFWFGWAAQSHRHWAVLVIAAIPFAWGNLCLFISAALYIVDVYGPLNGASAIAANGILRYTLGAVFPLFTIQMYETLGTGWATSILGILSSFMLPIPWVLFKWGPQIRSRSRYPADVS</sequence>
<dbReference type="GO" id="GO:0015606">
    <property type="term" value="F:spermidine transmembrane transporter activity"/>
    <property type="evidence" value="ECO:0007669"/>
    <property type="project" value="TreeGrafter"/>
</dbReference>
<evidence type="ECO:0000256" key="3">
    <source>
        <dbReference type="ARBA" id="ARBA00022692"/>
    </source>
</evidence>
<feature type="transmembrane region" description="Helical" evidence="7">
    <location>
        <begin position="355"/>
        <end position="376"/>
    </location>
</feature>
<accession>A0A2V1EEU0</accession>
<feature type="transmembrane region" description="Helical" evidence="7">
    <location>
        <begin position="74"/>
        <end position="97"/>
    </location>
</feature>
<dbReference type="GO" id="GO:0000297">
    <property type="term" value="F:spermine transmembrane transporter activity"/>
    <property type="evidence" value="ECO:0007669"/>
    <property type="project" value="TreeGrafter"/>
</dbReference>
<feature type="transmembrane region" description="Helical" evidence="7">
    <location>
        <begin position="198"/>
        <end position="217"/>
    </location>
</feature>
<dbReference type="STRING" id="97972.A0A2V1EEU0"/>
<feature type="transmembrane region" description="Helical" evidence="7">
    <location>
        <begin position="382"/>
        <end position="408"/>
    </location>
</feature>
<evidence type="ECO:0000256" key="7">
    <source>
        <dbReference type="SAM" id="Phobius"/>
    </source>
</evidence>
<feature type="transmembrane region" description="Helical" evidence="7">
    <location>
        <begin position="270"/>
        <end position="292"/>
    </location>
</feature>
<dbReference type="InterPro" id="IPR020846">
    <property type="entry name" value="MFS_dom"/>
</dbReference>
<dbReference type="PANTHER" id="PTHR23502:SF182">
    <property type="entry name" value="POLYAMINE TRANSPORTER, PUTATIVE-RELATED"/>
    <property type="match status" value="1"/>
</dbReference>
<feature type="domain" description="Major facilitator superfamily (MFS) profile" evidence="8">
    <location>
        <begin position="44"/>
        <end position="476"/>
    </location>
</feature>
<evidence type="ECO:0000313" key="10">
    <source>
        <dbReference type="Proteomes" id="UP000244855"/>
    </source>
</evidence>
<feature type="transmembrane region" description="Helical" evidence="7">
    <location>
        <begin position="166"/>
        <end position="186"/>
    </location>
</feature>
<dbReference type="EMBL" id="KZ805300">
    <property type="protein sequence ID" value="PVI08712.1"/>
    <property type="molecule type" value="Genomic_DNA"/>
</dbReference>
<evidence type="ECO:0000256" key="6">
    <source>
        <dbReference type="SAM" id="MobiDB-lite"/>
    </source>
</evidence>
<dbReference type="OrthoDB" id="3936150at2759"/>
<feature type="transmembrane region" description="Helical" evidence="7">
    <location>
        <begin position="420"/>
        <end position="442"/>
    </location>
</feature>
<keyword evidence="4 7" id="KW-1133">Transmembrane helix</keyword>
<proteinExistence type="inferred from homology"/>
<dbReference type="CDD" id="cd17323">
    <property type="entry name" value="MFS_Tpo1_MDR_like"/>
    <property type="match status" value="1"/>
</dbReference>
<evidence type="ECO:0000256" key="5">
    <source>
        <dbReference type="ARBA" id="ARBA00023136"/>
    </source>
</evidence>
<feature type="transmembrane region" description="Helical" evidence="7">
    <location>
        <begin position="312"/>
        <end position="334"/>
    </location>
</feature>
<dbReference type="GO" id="GO:0005886">
    <property type="term" value="C:plasma membrane"/>
    <property type="evidence" value="ECO:0007669"/>
    <property type="project" value="TreeGrafter"/>
</dbReference>
<evidence type="ECO:0000313" key="9">
    <source>
        <dbReference type="EMBL" id="PVI08712.1"/>
    </source>
</evidence>
<evidence type="ECO:0000256" key="1">
    <source>
        <dbReference type="ARBA" id="ARBA00004141"/>
    </source>
</evidence>
<feature type="transmembrane region" description="Helical" evidence="7">
    <location>
        <begin position="448"/>
        <end position="469"/>
    </location>
</feature>
<feature type="region of interest" description="Disordered" evidence="6">
    <location>
        <begin position="1"/>
        <end position="30"/>
    </location>
</feature>
<organism evidence="9 10">
    <name type="scientific">Periconia macrospinosa</name>
    <dbReference type="NCBI Taxonomy" id="97972"/>
    <lineage>
        <taxon>Eukaryota</taxon>
        <taxon>Fungi</taxon>
        <taxon>Dikarya</taxon>
        <taxon>Ascomycota</taxon>
        <taxon>Pezizomycotina</taxon>
        <taxon>Dothideomycetes</taxon>
        <taxon>Pleosporomycetidae</taxon>
        <taxon>Pleosporales</taxon>
        <taxon>Massarineae</taxon>
        <taxon>Periconiaceae</taxon>
        <taxon>Periconia</taxon>
    </lineage>
</organism>
<dbReference type="SUPFAM" id="SSF103473">
    <property type="entry name" value="MFS general substrate transporter"/>
    <property type="match status" value="1"/>
</dbReference>